<evidence type="ECO:0000313" key="8">
    <source>
        <dbReference type="Proteomes" id="UP000663877"/>
    </source>
</evidence>
<keyword evidence="7" id="KW-1185">Reference proteome</keyword>
<dbReference type="GO" id="GO:0031593">
    <property type="term" value="F:polyubiquitin modification-dependent protein binding"/>
    <property type="evidence" value="ECO:0007669"/>
    <property type="project" value="TreeGrafter"/>
</dbReference>
<dbReference type="GO" id="GO:0005524">
    <property type="term" value="F:ATP binding"/>
    <property type="evidence" value="ECO:0007669"/>
    <property type="project" value="UniProtKB-KW"/>
</dbReference>
<evidence type="ECO:0008006" key="9">
    <source>
        <dbReference type="Google" id="ProtNLM"/>
    </source>
</evidence>
<dbReference type="Pfam" id="PF17862">
    <property type="entry name" value="AAA_lid_3"/>
    <property type="match status" value="1"/>
</dbReference>
<feature type="non-terminal residue" evidence="5">
    <location>
        <position position="1"/>
    </location>
</feature>
<name>A0A816A1D5_9BILA</name>
<evidence type="ECO:0000259" key="4">
    <source>
        <dbReference type="Pfam" id="PF17862"/>
    </source>
</evidence>
<dbReference type="PANTHER" id="PTHR23077">
    <property type="entry name" value="AAA-FAMILY ATPASE"/>
    <property type="match status" value="1"/>
</dbReference>
<dbReference type="EMBL" id="CAJNOI010007647">
    <property type="protein sequence ID" value="CAF1590724.1"/>
    <property type="molecule type" value="Genomic_DNA"/>
</dbReference>
<dbReference type="GO" id="GO:0051228">
    <property type="term" value="P:mitotic spindle disassembly"/>
    <property type="evidence" value="ECO:0007669"/>
    <property type="project" value="TreeGrafter"/>
</dbReference>
<dbReference type="AlphaFoldDB" id="A0A816A1D5"/>
<evidence type="ECO:0000256" key="2">
    <source>
        <dbReference type="ARBA" id="ARBA00022840"/>
    </source>
</evidence>
<dbReference type="EMBL" id="CAJNOM010008091">
    <property type="protein sequence ID" value="CAF1678506.1"/>
    <property type="molecule type" value="Genomic_DNA"/>
</dbReference>
<dbReference type="GO" id="GO:0097352">
    <property type="term" value="P:autophagosome maturation"/>
    <property type="evidence" value="ECO:0007669"/>
    <property type="project" value="TreeGrafter"/>
</dbReference>
<organism evidence="5 8">
    <name type="scientific">Adineta steineri</name>
    <dbReference type="NCBI Taxonomy" id="433720"/>
    <lineage>
        <taxon>Eukaryota</taxon>
        <taxon>Metazoa</taxon>
        <taxon>Spiralia</taxon>
        <taxon>Gnathifera</taxon>
        <taxon>Rotifera</taxon>
        <taxon>Eurotatoria</taxon>
        <taxon>Bdelloidea</taxon>
        <taxon>Adinetida</taxon>
        <taxon>Adinetidae</taxon>
        <taxon>Adineta</taxon>
    </lineage>
</organism>
<protein>
    <recommendedName>
        <fullName evidence="9">AAA ATPase AAA+ lid domain-containing protein</fullName>
    </recommendedName>
</protein>
<keyword evidence="2" id="KW-0067">ATP-binding</keyword>
<dbReference type="GO" id="GO:0005829">
    <property type="term" value="C:cytosol"/>
    <property type="evidence" value="ECO:0007669"/>
    <property type="project" value="TreeGrafter"/>
</dbReference>
<dbReference type="GO" id="GO:0030970">
    <property type="term" value="P:retrograde protein transport, ER to cytosol"/>
    <property type="evidence" value="ECO:0007669"/>
    <property type="project" value="TreeGrafter"/>
</dbReference>
<evidence type="ECO:0000313" key="6">
    <source>
        <dbReference type="EMBL" id="CAF1678506.1"/>
    </source>
</evidence>
<sequence length="85" mass="9813">KTTQVFSGADLAGICQRACKLAIRESIEKERVQRGQRVMYSNRPVLVPEIRHDHFEDAMKFARRSVSDNDLCKYEIFAQTLQQPS</sequence>
<reference evidence="5" key="1">
    <citation type="submission" date="2021-02" db="EMBL/GenBank/DDBJ databases">
        <authorList>
            <person name="Nowell W R."/>
        </authorList>
    </citation>
    <scope>NUCLEOTIDE SEQUENCE</scope>
</reference>
<dbReference type="InterPro" id="IPR015415">
    <property type="entry name" value="Spast_Vps4_C"/>
</dbReference>
<dbReference type="InterPro" id="IPR050168">
    <property type="entry name" value="AAA_ATPase_domain"/>
</dbReference>
<evidence type="ECO:0000259" key="3">
    <source>
        <dbReference type="Pfam" id="PF09336"/>
    </source>
</evidence>
<dbReference type="OrthoDB" id="27435at2759"/>
<keyword evidence="1" id="KW-0547">Nucleotide-binding</keyword>
<dbReference type="GO" id="GO:0034098">
    <property type="term" value="C:VCP-NPL4-UFD1 AAA ATPase complex"/>
    <property type="evidence" value="ECO:0007669"/>
    <property type="project" value="TreeGrafter"/>
</dbReference>
<dbReference type="PANTHER" id="PTHR23077:SF171">
    <property type="entry name" value="NUCLEAR VALOSIN-CONTAINING PROTEIN-LIKE"/>
    <property type="match status" value="1"/>
</dbReference>
<dbReference type="Gene3D" id="6.10.20.150">
    <property type="match status" value="1"/>
</dbReference>
<dbReference type="InterPro" id="IPR041569">
    <property type="entry name" value="AAA_lid_3"/>
</dbReference>
<evidence type="ECO:0000313" key="7">
    <source>
        <dbReference type="Proteomes" id="UP000663832"/>
    </source>
</evidence>
<dbReference type="GO" id="GO:0016887">
    <property type="term" value="F:ATP hydrolysis activity"/>
    <property type="evidence" value="ECO:0007669"/>
    <property type="project" value="TreeGrafter"/>
</dbReference>
<dbReference type="Proteomes" id="UP000663877">
    <property type="component" value="Unassembled WGS sequence"/>
</dbReference>
<dbReference type="GO" id="GO:0005634">
    <property type="term" value="C:nucleus"/>
    <property type="evidence" value="ECO:0007669"/>
    <property type="project" value="TreeGrafter"/>
</dbReference>
<feature type="domain" description="Spastin/Vps4 C-terminal" evidence="3">
    <location>
        <begin position="45"/>
        <end position="79"/>
    </location>
</feature>
<gene>
    <name evidence="5" type="ORF">BJG266_LOCUS49601</name>
    <name evidence="6" type="ORF">QVE165_LOCUS66691</name>
</gene>
<evidence type="ECO:0000256" key="1">
    <source>
        <dbReference type="ARBA" id="ARBA00022741"/>
    </source>
</evidence>
<evidence type="ECO:0000313" key="5">
    <source>
        <dbReference type="EMBL" id="CAF1590724.1"/>
    </source>
</evidence>
<dbReference type="Proteomes" id="UP000663832">
    <property type="component" value="Unassembled WGS sequence"/>
</dbReference>
<proteinExistence type="predicted"/>
<dbReference type="Pfam" id="PF09336">
    <property type="entry name" value="Vps4_C"/>
    <property type="match status" value="1"/>
</dbReference>
<accession>A0A816A1D5</accession>
<feature type="domain" description="AAA ATPase AAA+ lid" evidence="4">
    <location>
        <begin position="3"/>
        <end position="29"/>
    </location>
</feature>
<comment type="caution">
    <text evidence="5">The sequence shown here is derived from an EMBL/GenBank/DDBJ whole genome shotgun (WGS) entry which is preliminary data.</text>
</comment>